<name>A0A0F9DUA1_9ZZZZ</name>
<evidence type="ECO:0000256" key="1">
    <source>
        <dbReference type="SAM" id="MobiDB-lite"/>
    </source>
</evidence>
<proteinExistence type="predicted"/>
<organism evidence="2">
    <name type="scientific">marine sediment metagenome</name>
    <dbReference type="NCBI Taxonomy" id="412755"/>
    <lineage>
        <taxon>unclassified sequences</taxon>
        <taxon>metagenomes</taxon>
        <taxon>ecological metagenomes</taxon>
    </lineage>
</organism>
<protein>
    <recommendedName>
        <fullName evidence="3">Terminase small subunit</fullName>
    </recommendedName>
</protein>
<reference evidence="2" key="1">
    <citation type="journal article" date="2015" name="Nature">
        <title>Complex archaea that bridge the gap between prokaryotes and eukaryotes.</title>
        <authorList>
            <person name="Spang A."/>
            <person name="Saw J.H."/>
            <person name="Jorgensen S.L."/>
            <person name="Zaremba-Niedzwiedzka K."/>
            <person name="Martijn J."/>
            <person name="Lind A.E."/>
            <person name="van Eijk R."/>
            <person name="Schleper C."/>
            <person name="Guy L."/>
            <person name="Ettema T.J."/>
        </authorList>
    </citation>
    <scope>NUCLEOTIDE SEQUENCE</scope>
</reference>
<feature type="compositionally biased region" description="Basic and acidic residues" evidence="1">
    <location>
        <begin position="173"/>
        <end position="183"/>
    </location>
</feature>
<sequence length="204" mass="22610">MKKRRRMKRRISKPRAYKLVKSGEIDGRSVGQGTALSPKHRAVIRNYTDPNSPTQGNGTKSAIAAGYSPTSAHNVASRLVKSEAGERELTRIYEATGLTIEKVGQVVKRGLQAKYDQAFIHQKTGQIVYAKRRPDYNVQLKAARLAAELRGDMAPKQVQLDVRVAVLAGRLDAAKRRERERAPQDVVVDPSDKQPEPITPTEST</sequence>
<accession>A0A0F9DUA1</accession>
<evidence type="ECO:0008006" key="3">
    <source>
        <dbReference type="Google" id="ProtNLM"/>
    </source>
</evidence>
<feature type="region of interest" description="Disordered" evidence="1">
    <location>
        <begin position="28"/>
        <end position="59"/>
    </location>
</feature>
<evidence type="ECO:0000313" key="2">
    <source>
        <dbReference type="EMBL" id="KKL21236.1"/>
    </source>
</evidence>
<gene>
    <name evidence="2" type="ORF">LCGC14_2447470</name>
</gene>
<dbReference type="InterPro" id="IPR038713">
    <property type="entry name" value="Terminase_Gp1_N_sf"/>
</dbReference>
<comment type="caution">
    <text evidence="2">The sequence shown here is derived from an EMBL/GenBank/DDBJ whole genome shotgun (WGS) entry which is preliminary data.</text>
</comment>
<dbReference type="EMBL" id="LAZR01037808">
    <property type="protein sequence ID" value="KKL21236.1"/>
    <property type="molecule type" value="Genomic_DNA"/>
</dbReference>
<feature type="compositionally biased region" description="Polar residues" evidence="1">
    <location>
        <begin position="48"/>
        <end position="59"/>
    </location>
</feature>
<dbReference type="AlphaFoldDB" id="A0A0F9DUA1"/>
<dbReference type="Gene3D" id="1.10.10.1400">
    <property type="entry name" value="Terminase, small subunit, N-terminal DNA-binding domain, HTH motif"/>
    <property type="match status" value="1"/>
</dbReference>
<feature type="region of interest" description="Disordered" evidence="1">
    <location>
        <begin position="173"/>
        <end position="204"/>
    </location>
</feature>